<dbReference type="InterPro" id="IPR004013">
    <property type="entry name" value="PHP_dom"/>
</dbReference>
<evidence type="ECO:0000313" key="3">
    <source>
        <dbReference type="Proteomes" id="UP001596135"/>
    </source>
</evidence>
<organism evidence="2 3">
    <name type="scientific">Nocardioides hankookensis</name>
    <dbReference type="NCBI Taxonomy" id="443157"/>
    <lineage>
        <taxon>Bacteria</taxon>
        <taxon>Bacillati</taxon>
        <taxon>Actinomycetota</taxon>
        <taxon>Actinomycetes</taxon>
        <taxon>Propionibacteriales</taxon>
        <taxon>Nocardioidaceae</taxon>
        <taxon>Nocardioides</taxon>
    </lineage>
</organism>
<dbReference type="RefSeq" id="WP_379152670.1">
    <property type="nucleotide sequence ID" value="NZ_JBHSRJ010000004.1"/>
</dbReference>
<evidence type="ECO:0000259" key="1">
    <source>
        <dbReference type="SMART" id="SM00481"/>
    </source>
</evidence>
<protein>
    <submittedName>
        <fullName evidence="2">PHP domain-containing protein</fullName>
    </submittedName>
</protein>
<dbReference type="InterPro" id="IPR016195">
    <property type="entry name" value="Pol/histidinol_Pase-like"/>
</dbReference>
<name>A0ABW1LHN0_9ACTN</name>
<dbReference type="Pfam" id="PF02811">
    <property type="entry name" value="PHP"/>
    <property type="match status" value="1"/>
</dbReference>
<dbReference type="CDD" id="cd07438">
    <property type="entry name" value="PHP_HisPPase_AMP"/>
    <property type="match status" value="1"/>
</dbReference>
<feature type="domain" description="Polymerase/histidinol phosphatase N-terminal" evidence="1">
    <location>
        <begin position="3"/>
        <end position="68"/>
    </location>
</feature>
<dbReference type="InterPro" id="IPR003141">
    <property type="entry name" value="Pol/His_phosphatase_N"/>
</dbReference>
<dbReference type="EMBL" id="JBHSRJ010000004">
    <property type="protein sequence ID" value="MFC6042984.1"/>
    <property type="molecule type" value="Genomic_DNA"/>
</dbReference>
<dbReference type="SUPFAM" id="SSF89550">
    <property type="entry name" value="PHP domain-like"/>
    <property type="match status" value="1"/>
</dbReference>
<accession>A0ABW1LHN0</accession>
<proteinExistence type="predicted"/>
<keyword evidence="3" id="KW-1185">Reference proteome</keyword>
<reference evidence="3" key="1">
    <citation type="journal article" date="2019" name="Int. J. Syst. Evol. Microbiol.">
        <title>The Global Catalogue of Microorganisms (GCM) 10K type strain sequencing project: providing services to taxonomists for standard genome sequencing and annotation.</title>
        <authorList>
            <consortium name="The Broad Institute Genomics Platform"/>
            <consortium name="The Broad Institute Genome Sequencing Center for Infectious Disease"/>
            <person name="Wu L."/>
            <person name="Ma J."/>
        </authorList>
    </citation>
    <scope>NUCLEOTIDE SEQUENCE [LARGE SCALE GENOMIC DNA]</scope>
    <source>
        <strain evidence="3">CCUG 54522</strain>
    </source>
</reference>
<dbReference type="SMART" id="SM00481">
    <property type="entry name" value="POLIIIAc"/>
    <property type="match status" value="1"/>
</dbReference>
<dbReference type="PANTHER" id="PTHR42924:SF3">
    <property type="entry name" value="POLYMERASE_HISTIDINOL PHOSPHATASE N-TERMINAL DOMAIN-CONTAINING PROTEIN"/>
    <property type="match status" value="1"/>
</dbReference>
<dbReference type="PANTHER" id="PTHR42924">
    <property type="entry name" value="EXONUCLEASE"/>
    <property type="match status" value="1"/>
</dbReference>
<comment type="caution">
    <text evidence="2">The sequence shown here is derived from an EMBL/GenBank/DDBJ whole genome shotgun (WGS) entry which is preliminary data.</text>
</comment>
<dbReference type="Proteomes" id="UP001596135">
    <property type="component" value="Unassembled WGS sequence"/>
</dbReference>
<dbReference type="InterPro" id="IPR052018">
    <property type="entry name" value="PHP_domain"/>
</dbReference>
<sequence length="298" mass="31067">MRIDLHTHSRASDGTDTPAELVRAAARAGLDVVAITDHDTADGWVEASAAADEVGITLVPGMEISTGHHGRSVHLLAYLPDPTSPALADELARVLTGRESRVPDMVQRLRGLGIEITVDDVRAAAHGAAATGRPHIADALVTLGVVGDRTEAFDRYLGAGKVAFVNRYAAPLEATIRAVTEAGGVSVIAHPWGRGGLGRPDEATLARLRAGGLAGIEVDHQDHDAATRERLRAMARDLGLVATGSSDYHGVGKIDHDLGCNTTAPEEYERLMAMAAEAAARSDRATPVITSGRGPGTA</sequence>
<dbReference type="Gene3D" id="3.20.20.140">
    <property type="entry name" value="Metal-dependent hydrolases"/>
    <property type="match status" value="1"/>
</dbReference>
<dbReference type="Gene3D" id="1.10.150.650">
    <property type="match status" value="1"/>
</dbReference>
<gene>
    <name evidence="2" type="ORF">ACFPYL_07855</name>
</gene>
<evidence type="ECO:0000313" key="2">
    <source>
        <dbReference type="EMBL" id="MFC6042984.1"/>
    </source>
</evidence>